<name>X0TW25_9ZZZZ</name>
<evidence type="ECO:0000313" key="9">
    <source>
        <dbReference type="EMBL" id="GAF97793.1"/>
    </source>
</evidence>
<evidence type="ECO:0000256" key="7">
    <source>
        <dbReference type="SAM" id="Phobius"/>
    </source>
</evidence>
<dbReference type="Pfam" id="PF12801">
    <property type="entry name" value="Fer4_5"/>
    <property type="match status" value="2"/>
</dbReference>
<organism evidence="9">
    <name type="scientific">marine sediment metagenome</name>
    <dbReference type="NCBI Taxonomy" id="412755"/>
    <lineage>
        <taxon>unclassified sequences</taxon>
        <taxon>metagenomes</taxon>
        <taxon>ecological metagenomes</taxon>
    </lineage>
</organism>
<evidence type="ECO:0000256" key="3">
    <source>
        <dbReference type="ARBA" id="ARBA00022723"/>
    </source>
</evidence>
<feature type="domain" description="4Fe-4S ferredoxin-type" evidence="8">
    <location>
        <begin position="244"/>
        <end position="273"/>
    </location>
</feature>
<evidence type="ECO:0000256" key="4">
    <source>
        <dbReference type="ARBA" id="ARBA00022982"/>
    </source>
</evidence>
<keyword evidence="1" id="KW-0813">Transport</keyword>
<reference evidence="9" key="1">
    <citation type="journal article" date="2014" name="Front. Microbiol.">
        <title>High frequency of phylogenetically diverse reductive dehalogenase-homologous genes in deep subseafloor sedimentary metagenomes.</title>
        <authorList>
            <person name="Kawai M."/>
            <person name="Futagami T."/>
            <person name="Toyoda A."/>
            <person name="Takaki Y."/>
            <person name="Nishi S."/>
            <person name="Hori S."/>
            <person name="Arai W."/>
            <person name="Tsubouchi T."/>
            <person name="Morono Y."/>
            <person name="Uchiyama I."/>
            <person name="Ito T."/>
            <person name="Fujiyama A."/>
            <person name="Inagaki F."/>
            <person name="Takami H."/>
        </authorList>
    </citation>
    <scope>NUCLEOTIDE SEQUENCE</scope>
    <source>
        <strain evidence="9">Expedition CK06-06</strain>
    </source>
</reference>
<keyword evidence="5" id="KW-0408">Iron</keyword>
<feature type="transmembrane region" description="Helical" evidence="7">
    <location>
        <begin position="9"/>
        <end position="31"/>
    </location>
</feature>
<accession>X0TW25</accession>
<dbReference type="InterPro" id="IPR017896">
    <property type="entry name" value="4Fe4S_Fe-S-bd"/>
</dbReference>
<feature type="transmembrane region" description="Helical" evidence="7">
    <location>
        <begin position="177"/>
        <end position="195"/>
    </location>
</feature>
<evidence type="ECO:0000256" key="1">
    <source>
        <dbReference type="ARBA" id="ARBA00022448"/>
    </source>
</evidence>
<dbReference type="EMBL" id="BARS01014885">
    <property type="protein sequence ID" value="GAF97793.1"/>
    <property type="molecule type" value="Genomic_DNA"/>
</dbReference>
<keyword evidence="6" id="KW-0411">Iron-sulfur</keyword>
<keyword evidence="7" id="KW-0472">Membrane</keyword>
<dbReference type="PANTHER" id="PTHR30176:SF3">
    <property type="entry name" value="FERREDOXIN-TYPE PROTEIN NAPH"/>
    <property type="match status" value="1"/>
</dbReference>
<feature type="non-terminal residue" evidence="9">
    <location>
        <position position="276"/>
    </location>
</feature>
<dbReference type="PROSITE" id="PS00198">
    <property type="entry name" value="4FE4S_FER_1"/>
    <property type="match status" value="1"/>
</dbReference>
<dbReference type="PANTHER" id="PTHR30176">
    <property type="entry name" value="FERREDOXIN-TYPE PROTEIN NAPH"/>
    <property type="match status" value="1"/>
</dbReference>
<dbReference type="InterPro" id="IPR051684">
    <property type="entry name" value="Electron_Trans/Redox"/>
</dbReference>
<evidence type="ECO:0000259" key="8">
    <source>
        <dbReference type="PROSITE" id="PS51379"/>
    </source>
</evidence>
<keyword evidence="7" id="KW-0812">Transmembrane</keyword>
<comment type="caution">
    <text evidence="9">The sequence shown here is derived from an EMBL/GenBank/DDBJ whole genome shotgun (WGS) entry which is preliminary data.</text>
</comment>
<keyword evidence="4" id="KW-0249">Electron transport</keyword>
<evidence type="ECO:0000256" key="2">
    <source>
        <dbReference type="ARBA" id="ARBA00022485"/>
    </source>
</evidence>
<keyword evidence="2" id="KW-0004">4Fe-4S</keyword>
<evidence type="ECO:0000256" key="5">
    <source>
        <dbReference type="ARBA" id="ARBA00023004"/>
    </source>
</evidence>
<keyword evidence="7" id="KW-1133">Transmembrane helix</keyword>
<evidence type="ECO:0000256" key="6">
    <source>
        <dbReference type="ARBA" id="ARBA00023014"/>
    </source>
</evidence>
<dbReference type="GO" id="GO:0005886">
    <property type="term" value="C:plasma membrane"/>
    <property type="evidence" value="ECO:0007669"/>
    <property type="project" value="TreeGrafter"/>
</dbReference>
<feature type="transmembrane region" description="Helical" evidence="7">
    <location>
        <begin position="66"/>
        <end position="84"/>
    </location>
</feature>
<sequence>MMRITTIRIIVQTVIFVLFLSFVLLTTFANLDEFPGLRLWVGKILEIDPLIAIATAVTTHTVYKGLLWSLVILIPTLFLGRFFCNWICPYGSLHHFVGWLFHGLSAKETIEANRYRPMYRIKYYILVALLVTGVFGTMQIGLIDPICLIYRSFTGSVLPAVNMPTQSLFGDFRIHQGAWLIGFLLFGLVAMNLAIPRFFCRVLCPLGALLGLLSRFAWWRIERDPVKCTDCGRCLSHCEAACDPHTQLRKSECFVCFNCIEDCPEGALSFEGRIQA</sequence>
<feature type="transmembrane region" description="Helical" evidence="7">
    <location>
        <begin position="123"/>
        <end position="143"/>
    </location>
</feature>
<dbReference type="PROSITE" id="PS51379">
    <property type="entry name" value="4FE4S_FER_2"/>
    <property type="match status" value="2"/>
</dbReference>
<feature type="domain" description="4Fe-4S ferredoxin-type" evidence="8">
    <location>
        <begin position="219"/>
        <end position="242"/>
    </location>
</feature>
<dbReference type="GO" id="GO:0051539">
    <property type="term" value="F:4 iron, 4 sulfur cluster binding"/>
    <property type="evidence" value="ECO:0007669"/>
    <property type="project" value="UniProtKB-KW"/>
</dbReference>
<proteinExistence type="predicted"/>
<dbReference type="AlphaFoldDB" id="X0TW25"/>
<dbReference type="SUPFAM" id="SSF54862">
    <property type="entry name" value="4Fe-4S ferredoxins"/>
    <property type="match status" value="1"/>
</dbReference>
<dbReference type="InterPro" id="IPR017900">
    <property type="entry name" value="4Fe4S_Fe_S_CS"/>
</dbReference>
<protein>
    <recommendedName>
        <fullName evidence="8">4Fe-4S ferredoxin-type domain-containing protein</fullName>
    </recommendedName>
</protein>
<feature type="transmembrane region" description="Helical" evidence="7">
    <location>
        <begin position="202"/>
        <end position="221"/>
    </location>
</feature>
<dbReference type="GO" id="GO:0046872">
    <property type="term" value="F:metal ion binding"/>
    <property type="evidence" value="ECO:0007669"/>
    <property type="project" value="UniProtKB-KW"/>
</dbReference>
<gene>
    <name evidence="9" type="ORF">S01H1_24727</name>
</gene>
<keyword evidence="3" id="KW-0479">Metal-binding</keyword>